<accession>A0A1V1P1K0</accession>
<feature type="compositionally biased region" description="Low complexity" evidence="1">
    <location>
        <begin position="224"/>
        <end position="233"/>
    </location>
</feature>
<dbReference type="Gene3D" id="3.90.1340.10">
    <property type="entry name" value="Phage tail collar domain"/>
    <property type="match status" value="1"/>
</dbReference>
<dbReference type="AlphaFoldDB" id="A0A1V1P1K0"/>
<name>A0A1V1P1K0_9BACT</name>
<dbReference type="InterPro" id="IPR037053">
    <property type="entry name" value="Phage_tail_collar_dom_sf"/>
</dbReference>
<feature type="region of interest" description="Disordered" evidence="1">
    <location>
        <begin position="224"/>
        <end position="265"/>
    </location>
</feature>
<feature type="compositionally biased region" description="Polar residues" evidence="1">
    <location>
        <begin position="254"/>
        <end position="265"/>
    </location>
</feature>
<evidence type="ECO:0000313" key="2">
    <source>
        <dbReference type="EMBL" id="ETR68752.1"/>
    </source>
</evidence>
<dbReference type="EMBL" id="ATBP01000844">
    <property type="protein sequence ID" value="ETR68752.1"/>
    <property type="molecule type" value="Genomic_DNA"/>
</dbReference>
<organism evidence="2 3">
    <name type="scientific">Candidatus Magnetoglobus multicellularis str. Araruama</name>
    <dbReference type="NCBI Taxonomy" id="890399"/>
    <lineage>
        <taxon>Bacteria</taxon>
        <taxon>Pseudomonadati</taxon>
        <taxon>Thermodesulfobacteriota</taxon>
        <taxon>Desulfobacteria</taxon>
        <taxon>Desulfobacterales</taxon>
        <taxon>Desulfobacteraceae</taxon>
        <taxon>Candidatus Magnetoglobus</taxon>
    </lineage>
</organism>
<evidence type="ECO:0000256" key="1">
    <source>
        <dbReference type="SAM" id="MobiDB-lite"/>
    </source>
</evidence>
<sequence>MNAWENILTNVSGTFPNTTAQNASGPSATDGTEWVASLINNGLFGWTQFLLSRASITPDEVVESVTSSQIFTAMQNTFAGMPSGIVLQWNLSSTPSSFGARALELNGQGVLRSAYPDLDANVYVGDANNAAVAAGGGAYYHADDAAGTTPNTAGAYLILPDTRGYAPRGLDIAGSVDPQGSSRFLGDNQVDAFQGWQLGATEDDSGARNYYSRARGRDVWNAATASSQANNTSPVHDTTSQGSSKMMKAVDDGTNGTPRTDSETRMSNFATKFVITY</sequence>
<gene>
    <name evidence="2" type="ORF">OMM_04376</name>
</gene>
<reference evidence="3" key="1">
    <citation type="submission" date="2012-11" db="EMBL/GenBank/DDBJ databases">
        <authorList>
            <person name="Lucero-Rivera Y.E."/>
            <person name="Tovar-Ramirez D."/>
        </authorList>
    </citation>
    <scope>NUCLEOTIDE SEQUENCE [LARGE SCALE GENOMIC DNA]</scope>
    <source>
        <strain evidence="3">Araruama</strain>
    </source>
</reference>
<proteinExistence type="predicted"/>
<feature type="compositionally biased region" description="Polar residues" evidence="1">
    <location>
        <begin position="234"/>
        <end position="244"/>
    </location>
</feature>
<evidence type="ECO:0000313" key="3">
    <source>
        <dbReference type="Proteomes" id="UP000189670"/>
    </source>
</evidence>
<dbReference type="SUPFAM" id="SSF88874">
    <property type="entry name" value="Receptor-binding domain of short tail fibre protein gp12"/>
    <property type="match status" value="1"/>
</dbReference>
<dbReference type="Proteomes" id="UP000189670">
    <property type="component" value="Unassembled WGS sequence"/>
</dbReference>
<protein>
    <submittedName>
        <fullName evidence="2">Tail fiber protein</fullName>
    </submittedName>
</protein>
<comment type="caution">
    <text evidence="2">The sequence shown here is derived from an EMBL/GenBank/DDBJ whole genome shotgun (WGS) entry which is preliminary data.</text>
</comment>